<comment type="caution">
    <text evidence="8">The sequence shown here is derived from an EMBL/GenBank/DDBJ whole genome shotgun (WGS) entry which is preliminary data.</text>
</comment>
<feature type="region of interest" description="Disordered" evidence="7">
    <location>
        <begin position="1"/>
        <end position="53"/>
    </location>
</feature>
<dbReference type="PANTHER" id="PTHR21711:SF0">
    <property type="entry name" value="MITOCHONDRIAL INNER MEMBRANE PROTEASE ATP23 HOMOLOG"/>
    <property type="match status" value="1"/>
</dbReference>
<keyword evidence="3 6" id="KW-0479">Metal-binding</keyword>
<dbReference type="EC" id="3.4.24.-" evidence="6"/>
<accession>A0ABQ9JN46</accession>
<evidence type="ECO:0000256" key="7">
    <source>
        <dbReference type="SAM" id="MobiDB-lite"/>
    </source>
</evidence>
<dbReference type="EMBL" id="JAPWTJ010000370">
    <property type="protein sequence ID" value="KAJ8979127.1"/>
    <property type="molecule type" value="Genomic_DNA"/>
</dbReference>
<gene>
    <name evidence="8" type="ORF">NQ317_017970</name>
</gene>
<evidence type="ECO:0000256" key="6">
    <source>
        <dbReference type="RuleBase" id="RU364057"/>
    </source>
</evidence>
<evidence type="ECO:0000256" key="5">
    <source>
        <dbReference type="ARBA" id="ARBA00023049"/>
    </source>
</evidence>
<comment type="similarity">
    <text evidence="1 6">Belongs to the peptidase M76 family.</text>
</comment>
<organism evidence="8 9">
    <name type="scientific">Molorchus minor</name>
    <dbReference type="NCBI Taxonomy" id="1323400"/>
    <lineage>
        <taxon>Eukaryota</taxon>
        <taxon>Metazoa</taxon>
        <taxon>Ecdysozoa</taxon>
        <taxon>Arthropoda</taxon>
        <taxon>Hexapoda</taxon>
        <taxon>Insecta</taxon>
        <taxon>Pterygota</taxon>
        <taxon>Neoptera</taxon>
        <taxon>Endopterygota</taxon>
        <taxon>Coleoptera</taxon>
        <taxon>Polyphaga</taxon>
        <taxon>Cucujiformia</taxon>
        <taxon>Chrysomeloidea</taxon>
        <taxon>Cerambycidae</taxon>
        <taxon>Lamiinae</taxon>
        <taxon>Monochamini</taxon>
        <taxon>Molorchus</taxon>
    </lineage>
</organism>
<reference evidence="8" key="1">
    <citation type="journal article" date="2023" name="Insect Mol. Biol.">
        <title>Genome sequencing provides insights into the evolution of gene families encoding plant cell wall-degrading enzymes in longhorned beetles.</title>
        <authorList>
            <person name="Shin N.R."/>
            <person name="Okamura Y."/>
            <person name="Kirsch R."/>
            <person name="Pauchet Y."/>
        </authorList>
    </citation>
    <scope>NUCLEOTIDE SEQUENCE</scope>
    <source>
        <strain evidence="8">MMC_N1</strain>
    </source>
</reference>
<dbReference type="InterPro" id="IPR019165">
    <property type="entry name" value="Peptidase_M76_ATP23"/>
</dbReference>
<name>A0ABQ9JN46_9CUCU</name>
<evidence type="ECO:0000313" key="8">
    <source>
        <dbReference type="EMBL" id="KAJ8979127.1"/>
    </source>
</evidence>
<dbReference type="PANTHER" id="PTHR21711">
    <property type="entry name" value="MITOCHONDRIAL INNER MEMBRANE PROTEASE"/>
    <property type="match status" value="1"/>
</dbReference>
<dbReference type="Pfam" id="PF09768">
    <property type="entry name" value="Peptidase_M76"/>
    <property type="match status" value="1"/>
</dbReference>
<protein>
    <recommendedName>
        <fullName evidence="6">Mitochondrial inner membrane protease ATP23</fullName>
        <ecNumber evidence="6">3.4.24.-</ecNumber>
    </recommendedName>
</protein>
<proteinExistence type="inferred from homology"/>
<dbReference type="Proteomes" id="UP001162164">
    <property type="component" value="Unassembled WGS sequence"/>
</dbReference>
<keyword evidence="5 6" id="KW-0482">Metalloprotease</keyword>
<evidence type="ECO:0000256" key="2">
    <source>
        <dbReference type="ARBA" id="ARBA00022670"/>
    </source>
</evidence>
<keyword evidence="4 6" id="KW-0378">Hydrolase</keyword>
<sequence>MTFIAYPKEKQDPKAPNKAETPTESKSFDESQWGYDLYPDRRQPKNTDTSISDFLKGKGRENLEKIKCERNVYRCIKESPLPQDVLSIFDDIFPVRNVLPTVSGGYDPILNQVVICQNVARKEGIVQGVLTHEMIHMFDYCRNNLDFQNLDHFSLYRDSCCQPRTL</sequence>
<evidence type="ECO:0000256" key="3">
    <source>
        <dbReference type="ARBA" id="ARBA00022723"/>
    </source>
</evidence>
<evidence type="ECO:0000256" key="1">
    <source>
        <dbReference type="ARBA" id="ARBA00009915"/>
    </source>
</evidence>
<feature type="compositionally biased region" description="Basic and acidic residues" evidence="7">
    <location>
        <begin position="7"/>
        <end position="29"/>
    </location>
</feature>
<evidence type="ECO:0000313" key="9">
    <source>
        <dbReference type="Proteomes" id="UP001162164"/>
    </source>
</evidence>
<keyword evidence="9" id="KW-1185">Reference proteome</keyword>
<evidence type="ECO:0000256" key="4">
    <source>
        <dbReference type="ARBA" id="ARBA00022801"/>
    </source>
</evidence>
<keyword evidence="2 6" id="KW-0645">Protease</keyword>